<dbReference type="Gene3D" id="2.115.10.20">
    <property type="entry name" value="Glycosyl hydrolase domain, family 43"/>
    <property type="match status" value="1"/>
</dbReference>
<dbReference type="GO" id="GO:0004553">
    <property type="term" value="F:hydrolase activity, hydrolyzing O-glycosyl compounds"/>
    <property type="evidence" value="ECO:0007669"/>
    <property type="project" value="InterPro"/>
</dbReference>
<dbReference type="SUPFAM" id="SSF75005">
    <property type="entry name" value="Arabinanase/levansucrase/invertase"/>
    <property type="match status" value="1"/>
</dbReference>
<dbReference type="PANTHER" id="PTHR43817">
    <property type="entry name" value="GLYCOSYL HYDROLASE"/>
    <property type="match status" value="1"/>
</dbReference>
<evidence type="ECO:0000256" key="1">
    <source>
        <dbReference type="ARBA" id="ARBA00009865"/>
    </source>
</evidence>
<protein>
    <submittedName>
        <fullName evidence="7">Alpha-N-arabinofuranosidase</fullName>
    </submittedName>
</protein>
<dbReference type="Proteomes" id="UP000307999">
    <property type="component" value="Unassembled WGS sequence"/>
</dbReference>
<evidence type="ECO:0000256" key="6">
    <source>
        <dbReference type="RuleBase" id="RU361187"/>
    </source>
</evidence>
<gene>
    <name evidence="7" type="ORF">E8M12_13720</name>
</gene>
<dbReference type="InterPro" id="IPR023296">
    <property type="entry name" value="Glyco_hydro_beta-prop_sf"/>
</dbReference>
<accession>A0A4U1B2C5</accession>
<dbReference type="CDD" id="cd18817">
    <property type="entry name" value="GH43f_LbAraf43-like"/>
    <property type="match status" value="1"/>
</dbReference>
<keyword evidence="4 6" id="KW-0326">Glycosidase</keyword>
<evidence type="ECO:0000256" key="4">
    <source>
        <dbReference type="ARBA" id="ARBA00023295"/>
    </source>
</evidence>
<dbReference type="PANTHER" id="PTHR43817:SF1">
    <property type="entry name" value="HYDROLASE, FAMILY 43, PUTATIVE (AFU_ORTHOLOGUE AFUA_3G01660)-RELATED"/>
    <property type="match status" value="1"/>
</dbReference>
<sequence>MQNSLISYFRTFCSLVSRPISMLLWTVALMLCLPLTGVHAEDSLSVNRKANLVLNRADPWVYRSESGHYYFTASVPEFDRIILRQSATIDGLSEANEQVIWRQHPSGEMSANIWAPELHRIDGAWYIYFAAGKQEAPFSIRMYVLQNTSTDPMQGQWTELGRLVTARDTFSLDATSFTHGQKRYLVWAQQDDARSYNSGLVLAELDSPNAVSGKEVYIAEPTYDWEERGFKVNEGAAVLKRHGKIFITYSASATDHRYAMGLLWADENADLLDPASWHKLPEPVFTTNESLFRFGPGHNSFTLAEDGKTDMMIYHARDYKKLQGTPLTDGNRHTRYRQITWTQDGFPEFHNNRGD</sequence>
<keyword evidence="3 6" id="KW-0378">Hydrolase</keyword>
<evidence type="ECO:0000313" key="8">
    <source>
        <dbReference type="Proteomes" id="UP000307999"/>
    </source>
</evidence>
<evidence type="ECO:0000256" key="3">
    <source>
        <dbReference type="ARBA" id="ARBA00022801"/>
    </source>
</evidence>
<dbReference type="Pfam" id="PF04616">
    <property type="entry name" value="Glyco_hydro_43"/>
    <property type="match status" value="1"/>
</dbReference>
<evidence type="ECO:0000256" key="2">
    <source>
        <dbReference type="ARBA" id="ARBA00022729"/>
    </source>
</evidence>
<dbReference type="GO" id="GO:0005975">
    <property type="term" value="P:carbohydrate metabolic process"/>
    <property type="evidence" value="ECO:0007669"/>
    <property type="project" value="InterPro"/>
</dbReference>
<comment type="caution">
    <text evidence="7">The sequence shown here is derived from an EMBL/GenBank/DDBJ whole genome shotgun (WGS) entry which is preliminary data.</text>
</comment>
<dbReference type="PIRSF" id="PIRSF025414">
    <property type="entry name" value="Alpha-L-arabinofuranosidase"/>
    <property type="match status" value="1"/>
</dbReference>
<name>A0A4U1B2C5_9GAMM</name>
<evidence type="ECO:0000313" key="7">
    <source>
        <dbReference type="EMBL" id="TKB43819.1"/>
    </source>
</evidence>
<dbReference type="EMBL" id="SWDB01000033">
    <property type="protein sequence ID" value="TKB43819.1"/>
    <property type="molecule type" value="Genomic_DNA"/>
</dbReference>
<dbReference type="OrthoDB" id="177947at2"/>
<keyword evidence="2" id="KW-0732">Signal</keyword>
<evidence type="ECO:0000256" key="5">
    <source>
        <dbReference type="PIRSR" id="PIRSR606710-2"/>
    </source>
</evidence>
<dbReference type="AlphaFoldDB" id="A0A4U1B2C5"/>
<comment type="similarity">
    <text evidence="1 6">Belongs to the glycosyl hydrolase 43 family.</text>
</comment>
<dbReference type="InterPro" id="IPR016828">
    <property type="entry name" value="Alpha-L-arabinofuranosidase"/>
</dbReference>
<feature type="site" description="Important for catalytic activity, responsible for pKa modulation of the active site Glu and correct orientation of both the proton donor and substrate" evidence="5">
    <location>
        <position position="173"/>
    </location>
</feature>
<keyword evidence="8" id="KW-1185">Reference proteome</keyword>
<proteinExistence type="inferred from homology"/>
<organism evidence="7 8">
    <name type="scientific">Thalassotalea mangrovi</name>
    <dbReference type="NCBI Taxonomy" id="2572245"/>
    <lineage>
        <taxon>Bacteria</taxon>
        <taxon>Pseudomonadati</taxon>
        <taxon>Pseudomonadota</taxon>
        <taxon>Gammaproteobacteria</taxon>
        <taxon>Alteromonadales</taxon>
        <taxon>Colwelliaceae</taxon>
        <taxon>Thalassotalea</taxon>
    </lineage>
</organism>
<reference evidence="7 8" key="1">
    <citation type="submission" date="2019-04" db="EMBL/GenBank/DDBJ databases">
        <title>Thalassotalea guangxiensis sp. nov., isolated from sediment of the coastal wetland.</title>
        <authorList>
            <person name="Zheng S."/>
            <person name="Zhang D."/>
        </authorList>
    </citation>
    <scope>NUCLEOTIDE SEQUENCE [LARGE SCALE GENOMIC DNA]</scope>
    <source>
        <strain evidence="7 8">ZS-4</strain>
    </source>
</reference>
<dbReference type="InterPro" id="IPR006710">
    <property type="entry name" value="Glyco_hydro_43"/>
</dbReference>